<dbReference type="AlphaFoldDB" id="A0A1G7M162"/>
<feature type="region of interest" description="Disordered" evidence="1">
    <location>
        <begin position="35"/>
        <end position="58"/>
    </location>
</feature>
<dbReference type="Proteomes" id="UP000198614">
    <property type="component" value="Unassembled WGS sequence"/>
</dbReference>
<feature type="region of interest" description="Disordered" evidence="1">
    <location>
        <begin position="746"/>
        <end position="788"/>
    </location>
</feature>
<sequence length="788" mass="83167">MYRYAVSYLRGRDEAWVARFLYELRRRLDASKGPQFTRVLAPAPQPPDARHSPPAESPGVATADVVLALCSPAYFSEGPADQDWAVLAHRQTLGQARTGTAPRTALPLLWEPIPQRLPEPVAAADVLTAGQPPEYRSLGLALLTMQAPRYRGALDEVLSAIVAHMNEAVRSGTTAPPLADRSAGEPPRALAVDDGVFTEEFRKHLAPAVPAPRIPRTLVADDGADGTVPAELLPELGRRLLLVGPLGAGHSTELARLAGQALDALPHTPAGSARAPWGCRIPFVLSARSGALPDLDGLVPALAPGAAPREPAGWAARQLRAGHAFVAVDDLDAVPSRNRTAVWESLLRLLRTHPQAPCVIATNGATVPWDRLGSEFRTVRLRALAPAGVRALLDSLGAGGERRTARALTRRIDEDPVLSGVAGRPAAAAAIWRASRAHALPGPPPRHQLLRAGISAGWRRARPEPGGVPPVREDGAAVPDSVLRTACGGLAVATLDMDGARIPLRTALDALRERGTRAAGAAPAPERLLAALADRTGTLYQPGPDTVAFSDPAVRTFLAAHHLAGAEHADAARLLARSGSPELEELLGELRAARTGTEPRGLLTSGHRPPRRLPAARPARPAPARRALVRSAGELRALAASGGPGGHELWCEGTVEGLDELLPRLRGLRALVLADDPARTALPPLDGCPSLRALRVVRCPALTDWTALASSTVMFLTLEPWPDEPIPEGLDDMPWLSQVDLVPAEARPTARAGAHTVPRPGGTPRPGADFPGVRVVRPGRSRGGNLQH</sequence>
<evidence type="ECO:0000313" key="3">
    <source>
        <dbReference type="Proteomes" id="UP000198614"/>
    </source>
</evidence>
<feature type="compositionally biased region" description="Low complexity" evidence="1">
    <location>
        <begin position="758"/>
        <end position="778"/>
    </location>
</feature>
<evidence type="ECO:0000313" key="2">
    <source>
        <dbReference type="EMBL" id="SDF55364.1"/>
    </source>
</evidence>
<evidence type="ECO:0000256" key="1">
    <source>
        <dbReference type="SAM" id="MobiDB-lite"/>
    </source>
</evidence>
<name>A0A1G7M162_9ACTN</name>
<evidence type="ECO:0008006" key="4">
    <source>
        <dbReference type="Google" id="ProtNLM"/>
    </source>
</evidence>
<proteinExistence type="predicted"/>
<feature type="compositionally biased region" description="Low complexity" evidence="1">
    <location>
        <begin position="613"/>
        <end position="624"/>
    </location>
</feature>
<accession>A0A1G7M162</accession>
<organism evidence="2 3">
    <name type="scientific">Streptomyces griseoaurantiacus</name>
    <dbReference type="NCBI Taxonomy" id="68213"/>
    <lineage>
        <taxon>Bacteria</taxon>
        <taxon>Bacillati</taxon>
        <taxon>Actinomycetota</taxon>
        <taxon>Actinomycetes</taxon>
        <taxon>Kitasatosporales</taxon>
        <taxon>Streptomycetaceae</taxon>
        <taxon>Streptomyces</taxon>
        <taxon>Streptomyces aurantiacus group</taxon>
    </lineage>
</organism>
<feature type="region of interest" description="Disordered" evidence="1">
    <location>
        <begin position="599"/>
        <end position="624"/>
    </location>
</feature>
<dbReference type="OrthoDB" id="135105at2"/>
<protein>
    <recommendedName>
        <fullName evidence="4">NACHT domain-containing protein</fullName>
    </recommendedName>
</protein>
<gene>
    <name evidence="2" type="ORF">SAMN05216260_10920</name>
</gene>
<dbReference type="EMBL" id="FNAX01000009">
    <property type="protein sequence ID" value="SDF55364.1"/>
    <property type="molecule type" value="Genomic_DNA"/>
</dbReference>
<reference evidence="2 3" key="1">
    <citation type="submission" date="2016-10" db="EMBL/GenBank/DDBJ databases">
        <authorList>
            <person name="de Groot N.N."/>
        </authorList>
    </citation>
    <scope>NUCLEOTIDE SEQUENCE [LARGE SCALE GENOMIC DNA]</scope>
    <source>
        <strain evidence="2 3">CGMCC 4.1859</strain>
    </source>
</reference>